<dbReference type="SMART" id="SM01329">
    <property type="entry name" value="Iso_dh"/>
    <property type="match status" value="1"/>
</dbReference>
<dbReference type="PANTHER" id="PTHR43275:SF1">
    <property type="entry name" value="D-MALATE DEHYDROGENASE [DECARBOXYLATING]"/>
    <property type="match status" value="1"/>
</dbReference>
<gene>
    <name evidence="16" type="ORF">SAMN05444354_10458</name>
</gene>
<dbReference type="FunFam" id="3.40.718.10:FF:000006">
    <property type="entry name" value="3-isopropylmalate dehydrogenase"/>
    <property type="match status" value="1"/>
</dbReference>
<dbReference type="GO" id="GO:0003862">
    <property type="term" value="F:3-isopropylmalate dehydrogenase activity"/>
    <property type="evidence" value="ECO:0007669"/>
    <property type="project" value="UniProtKB-EC"/>
</dbReference>
<organism evidence="16 17">
    <name type="scientific">Stigmatella aurantiaca</name>
    <dbReference type="NCBI Taxonomy" id="41"/>
    <lineage>
        <taxon>Bacteria</taxon>
        <taxon>Pseudomonadati</taxon>
        <taxon>Myxococcota</taxon>
        <taxon>Myxococcia</taxon>
        <taxon>Myxococcales</taxon>
        <taxon>Cystobacterineae</taxon>
        <taxon>Archangiaceae</taxon>
        <taxon>Stigmatella</taxon>
    </lineage>
</organism>
<evidence type="ECO:0000256" key="10">
    <source>
        <dbReference type="ARBA" id="ARBA00023002"/>
    </source>
</evidence>
<dbReference type="InterPro" id="IPR024084">
    <property type="entry name" value="IsoPropMal-DH-like_dom"/>
</dbReference>
<evidence type="ECO:0000313" key="17">
    <source>
        <dbReference type="Proteomes" id="UP000182719"/>
    </source>
</evidence>
<evidence type="ECO:0000256" key="3">
    <source>
        <dbReference type="ARBA" id="ARBA00008319"/>
    </source>
</evidence>
<evidence type="ECO:0000256" key="9">
    <source>
        <dbReference type="ARBA" id="ARBA00022842"/>
    </source>
</evidence>
<comment type="subunit">
    <text evidence="4">Homodimer.</text>
</comment>
<comment type="similarity">
    <text evidence="3">Belongs to the isocitrate and isopropylmalate dehydrogenases family. LeuB type 1 subfamily.</text>
</comment>
<feature type="domain" description="Isopropylmalate dehydrogenase-like" evidence="15">
    <location>
        <begin position="3"/>
        <end position="343"/>
    </location>
</feature>
<evidence type="ECO:0000256" key="2">
    <source>
        <dbReference type="ARBA" id="ARBA00001946"/>
    </source>
</evidence>
<protein>
    <recommendedName>
        <fullName evidence="5">3-isopropylmalate dehydrogenase</fullName>
        <ecNumber evidence="5">1.1.1.85</ecNumber>
    </recommendedName>
    <alternativeName>
        <fullName evidence="14">3-IPM-DH</fullName>
    </alternativeName>
</protein>
<dbReference type="EC" id="1.1.1.85" evidence="5"/>
<keyword evidence="10" id="KW-0560">Oxidoreductase</keyword>
<dbReference type="InterPro" id="IPR019818">
    <property type="entry name" value="IsoCit/isopropylmalate_DH_CS"/>
</dbReference>
<evidence type="ECO:0000256" key="1">
    <source>
        <dbReference type="ARBA" id="ARBA00001936"/>
    </source>
</evidence>
<evidence type="ECO:0000259" key="15">
    <source>
        <dbReference type="SMART" id="SM01329"/>
    </source>
</evidence>
<accession>A0A1H7MQQ9</accession>
<evidence type="ECO:0000313" key="16">
    <source>
        <dbReference type="EMBL" id="SEL12947.1"/>
    </source>
</evidence>
<dbReference type="Pfam" id="PF00180">
    <property type="entry name" value="Iso_dh"/>
    <property type="match status" value="1"/>
</dbReference>
<dbReference type="GO" id="GO:0009098">
    <property type="term" value="P:L-leucine biosynthetic process"/>
    <property type="evidence" value="ECO:0007669"/>
    <property type="project" value="UniProtKB-KW"/>
</dbReference>
<dbReference type="InterPro" id="IPR050501">
    <property type="entry name" value="ICDH/IPMDH"/>
</dbReference>
<keyword evidence="13" id="KW-0100">Branched-chain amino acid biosynthesis</keyword>
<dbReference type="RefSeq" id="WP_075006128.1">
    <property type="nucleotide sequence ID" value="NZ_FOAP01000004.1"/>
</dbReference>
<keyword evidence="9" id="KW-0460">Magnesium</keyword>
<dbReference type="AlphaFoldDB" id="A0A1H7MQQ9"/>
<evidence type="ECO:0000256" key="11">
    <source>
        <dbReference type="ARBA" id="ARBA00023027"/>
    </source>
</evidence>
<evidence type="ECO:0000256" key="4">
    <source>
        <dbReference type="ARBA" id="ARBA00011738"/>
    </source>
</evidence>
<dbReference type="Gene3D" id="3.40.718.10">
    <property type="entry name" value="Isopropylmalate Dehydrogenase"/>
    <property type="match status" value="1"/>
</dbReference>
<evidence type="ECO:0000256" key="13">
    <source>
        <dbReference type="ARBA" id="ARBA00023304"/>
    </source>
</evidence>
<dbReference type="EMBL" id="FOAP01000004">
    <property type="protein sequence ID" value="SEL12947.1"/>
    <property type="molecule type" value="Genomic_DNA"/>
</dbReference>
<evidence type="ECO:0000256" key="7">
    <source>
        <dbReference type="ARBA" id="ARBA00022605"/>
    </source>
</evidence>
<dbReference type="OrthoDB" id="9806254at2"/>
<evidence type="ECO:0000256" key="8">
    <source>
        <dbReference type="ARBA" id="ARBA00022723"/>
    </source>
</evidence>
<evidence type="ECO:0000256" key="12">
    <source>
        <dbReference type="ARBA" id="ARBA00023211"/>
    </source>
</evidence>
<comment type="cofactor">
    <cofactor evidence="1">
        <name>Mn(2+)</name>
        <dbReference type="ChEBI" id="CHEBI:29035"/>
    </cofactor>
</comment>
<evidence type="ECO:0000256" key="14">
    <source>
        <dbReference type="ARBA" id="ARBA00033138"/>
    </source>
</evidence>
<dbReference type="GO" id="GO:0000287">
    <property type="term" value="F:magnesium ion binding"/>
    <property type="evidence" value="ECO:0007669"/>
    <property type="project" value="InterPro"/>
</dbReference>
<dbReference type="SUPFAM" id="SSF53659">
    <property type="entry name" value="Isocitrate/Isopropylmalate dehydrogenase-like"/>
    <property type="match status" value="1"/>
</dbReference>
<keyword evidence="6" id="KW-0432">Leucine biosynthesis</keyword>
<dbReference type="GO" id="GO:0051287">
    <property type="term" value="F:NAD binding"/>
    <property type="evidence" value="ECO:0007669"/>
    <property type="project" value="InterPro"/>
</dbReference>
<keyword evidence="8" id="KW-0479">Metal-binding</keyword>
<dbReference type="Proteomes" id="UP000182719">
    <property type="component" value="Unassembled WGS sequence"/>
</dbReference>
<sequence length="351" mass="37650">MARIAVIPGDGVGAEVMAPTLRILQALDVSEGLGLVFDTFDFGAERYLATGVGLPAGQLETFRREYDAILLGAMGDARVPEGAHAREILLGLRFGLDLYINFRPCRLYAESLSPLKGKREGQIDFVVFRENTEGPYTGIGGSQKPGTGDEVAVSTELSTRKGVERIIRAAFAWAQKKGKRSVVLGDKSNAIPAHQLWLRVFREVAAGYPELEARHLYVDNLALQLVQRPETFEVIVTTNLFGDILTDLGAALVGGLGLSASANLNPDSTPLFEPVHGSAPDLVGQGRVNPMAMFLTAGLMLEELGHPRTAARLENAVLRAIRAGQVTRDLGGTLSTTGVMEAVLRHLEAPA</sequence>
<keyword evidence="11" id="KW-0520">NAD</keyword>
<name>A0A1H7MQQ9_STIAU</name>
<dbReference type="PROSITE" id="PS00470">
    <property type="entry name" value="IDH_IMDH"/>
    <property type="match status" value="1"/>
</dbReference>
<reference evidence="17" key="1">
    <citation type="submission" date="2016-10" db="EMBL/GenBank/DDBJ databases">
        <authorList>
            <person name="Varghese N."/>
            <person name="Submissions S."/>
        </authorList>
    </citation>
    <scope>NUCLEOTIDE SEQUENCE [LARGE SCALE GENOMIC DNA]</scope>
    <source>
        <strain evidence="17">DSM 17044</strain>
    </source>
</reference>
<dbReference type="PANTHER" id="PTHR43275">
    <property type="entry name" value="D-MALATE DEHYDROGENASE [DECARBOXYLATING]"/>
    <property type="match status" value="1"/>
</dbReference>
<keyword evidence="17" id="KW-1185">Reference proteome</keyword>
<proteinExistence type="inferred from homology"/>
<keyword evidence="7" id="KW-0028">Amino-acid biosynthesis</keyword>
<evidence type="ECO:0000256" key="5">
    <source>
        <dbReference type="ARBA" id="ARBA00013101"/>
    </source>
</evidence>
<comment type="cofactor">
    <cofactor evidence="2">
        <name>Mg(2+)</name>
        <dbReference type="ChEBI" id="CHEBI:18420"/>
    </cofactor>
</comment>
<evidence type="ECO:0000256" key="6">
    <source>
        <dbReference type="ARBA" id="ARBA00022430"/>
    </source>
</evidence>
<keyword evidence="12" id="KW-0464">Manganese</keyword>